<name>A0A444Y611_ARAHY</name>
<protein>
    <submittedName>
        <fullName evidence="1">Uncharacterized protein</fullName>
    </submittedName>
</protein>
<dbReference type="EMBL" id="SDMP01000018">
    <property type="protein sequence ID" value="RYQ97391.1"/>
    <property type="molecule type" value="Genomic_DNA"/>
</dbReference>
<keyword evidence="2" id="KW-1185">Reference proteome</keyword>
<evidence type="ECO:0000313" key="1">
    <source>
        <dbReference type="EMBL" id="RYQ97391.1"/>
    </source>
</evidence>
<comment type="caution">
    <text evidence="1">The sequence shown here is derived from an EMBL/GenBank/DDBJ whole genome shotgun (WGS) entry which is preliminary data.</text>
</comment>
<accession>A0A444Y611</accession>
<proteinExistence type="predicted"/>
<reference evidence="1 2" key="1">
    <citation type="submission" date="2019-01" db="EMBL/GenBank/DDBJ databases">
        <title>Sequencing of cultivated peanut Arachis hypogaea provides insights into genome evolution and oil improvement.</title>
        <authorList>
            <person name="Chen X."/>
        </authorList>
    </citation>
    <scope>NUCLEOTIDE SEQUENCE [LARGE SCALE GENOMIC DNA]</scope>
    <source>
        <strain evidence="2">cv. Fuhuasheng</strain>
        <tissue evidence="1">Leaves</tissue>
    </source>
</reference>
<gene>
    <name evidence="1" type="ORF">Ahy_B08g093439</name>
</gene>
<sequence length="62" mass="7144">MALPTKKFFVTFSQGMLRRVVVLLAMVYFNVTQHLDAAKNIPQRAKTQRLINILEIKKNKVA</sequence>
<organism evidence="1 2">
    <name type="scientific">Arachis hypogaea</name>
    <name type="common">Peanut</name>
    <dbReference type="NCBI Taxonomy" id="3818"/>
    <lineage>
        <taxon>Eukaryota</taxon>
        <taxon>Viridiplantae</taxon>
        <taxon>Streptophyta</taxon>
        <taxon>Embryophyta</taxon>
        <taxon>Tracheophyta</taxon>
        <taxon>Spermatophyta</taxon>
        <taxon>Magnoliopsida</taxon>
        <taxon>eudicotyledons</taxon>
        <taxon>Gunneridae</taxon>
        <taxon>Pentapetalae</taxon>
        <taxon>rosids</taxon>
        <taxon>fabids</taxon>
        <taxon>Fabales</taxon>
        <taxon>Fabaceae</taxon>
        <taxon>Papilionoideae</taxon>
        <taxon>50 kb inversion clade</taxon>
        <taxon>dalbergioids sensu lato</taxon>
        <taxon>Dalbergieae</taxon>
        <taxon>Pterocarpus clade</taxon>
        <taxon>Arachis</taxon>
    </lineage>
</organism>
<dbReference type="AlphaFoldDB" id="A0A444Y611"/>
<evidence type="ECO:0000313" key="2">
    <source>
        <dbReference type="Proteomes" id="UP000289738"/>
    </source>
</evidence>
<dbReference type="Proteomes" id="UP000289738">
    <property type="component" value="Chromosome B08"/>
</dbReference>